<evidence type="ECO:0000313" key="2">
    <source>
        <dbReference type="EMBL" id="EDX72817.1"/>
    </source>
</evidence>
<accession>B4VYU4</accession>
<evidence type="ECO:0000313" key="3">
    <source>
        <dbReference type="Proteomes" id="UP000003835"/>
    </source>
</evidence>
<protein>
    <submittedName>
        <fullName evidence="2">Uncharacterized protein</fullName>
    </submittedName>
</protein>
<proteinExistence type="predicted"/>
<dbReference type="HOGENOM" id="CLU_3024258_0_0_3"/>
<keyword evidence="3" id="KW-1185">Reference proteome</keyword>
<dbReference type="EMBL" id="DS989861">
    <property type="protein sequence ID" value="EDX72817.1"/>
    <property type="molecule type" value="Genomic_DNA"/>
</dbReference>
<name>B4VYU4_9CYAN</name>
<dbReference type="AlphaFoldDB" id="B4VYU4"/>
<reference evidence="2 3" key="1">
    <citation type="submission" date="2008-07" db="EMBL/GenBank/DDBJ databases">
        <authorList>
            <person name="Tandeau de Marsac N."/>
            <person name="Ferriera S."/>
            <person name="Johnson J."/>
            <person name="Kravitz S."/>
            <person name="Beeson K."/>
            <person name="Sutton G."/>
            <person name="Rogers Y.-H."/>
            <person name="Friedman R."/>
            <person name="Frazier M."/>
            <person name="Venter J.C."/>
        </authorList>
    </citation>
    <scope>NUCLEOTIDE SEQUENCE [LARGE SCALE GENOMIC DNA]</scope>
    <source>
        <strain evidence="2 3">PCC 7420</strain>
    </source>
</reference>
<organism evidence="2 3">
    <name type="scientific">Coleofasciculus chthonoplastes PCC 7420</name>
    <dbReference type="NCBI Taxonomy" id="118168"/>
    <lineage>
        <taxon>Bacteria</taxon>
        <taxon>Bacillati</taxon>
        <taxon>Cyanobacteriota</taxon>
        <taxon>Cyanophyceae</taxon>
        <taxon>Coleofasciculales</taxon>
        <taxon>Coleofasciculaceae</taxon>
        <taxon>Coleofasciculus</taxon>
    </lineage>
</organism>
<feature type="region of interest" description="Disordered" evidence="1">
    <location>
        <begin position="1"/>
        <end position="30"/>
    </location>
</feature>
<sequence>MPLTPSPSPTLGRGAGGEGSPSPMKQKLSHPLFFPVQKKRSIPTFRCTISTEKPL</sequence>
<gene>
    <name evidence="2" type="ORF">MC7420_3263</name>
</gene>
<evidence type="ECO:0000256" key="1">
    <source>
        <dbReference type="SAM" id="MobiDB-lite"/>
    </source>
</evidence>
<dbReference type="STRING" id="118168.MC7420_3263"/>
<dbReference type="Proteomes" id="UP000003835">
    <property type="component" value="Unassembled WGS sequence"/>
</dbReference>